<evidence type="ECO:0000313" key="2">
    <source>
        <dbReference type="Proteomes" id="UP000264215"/>
    </source>
</evidence>
<comment type="caution">
    <text evidence="1">The sequence shown here is derived from an EMBL/GenBank/DDBJ whole genome shotgun (WGS) entry which is preliminary data.</text>
</comment>
<feature type="non-terminal residue" evidence="1">
    <location>
        <position position="135"/>
    </location>
</feature>
<gene>
    <name evidence="1" type="ORF">DIT26_02405</name>
</gene>
<organism evidence="1 2">
    <name type="scientific">Mesotoga infera</name>
    <dbReference type="NCBI Taxonomy" id="1236046"/>
    <lineage>
        <taxon>Bacteria</taxon>
        <taxon>Thermotogati</taxon>
        <taxon>Thermotogota</taxon>
        <taxon>Thermotogae</taxon>
        <taxon>Kosmotogales</taxon>
        <taxon>Kosmotogaceae</taxon>
        <taxon>Mesotoga</taxon>
    </lineage>
</organism>
<name>A0A3D3TJV9_9BACT</name>
<evidence type="ECO:0000313" key="1">
    <source>
        <dbReference type="EMBL" id="HCO69428.1"/>
    </source>
</evidence>
<dbReference type="AlphaFoldDB" id="A0A3D3TJV9"/>
<accession>A0A3D3TJV9</accession>
<sequence length="135" mass="14742">MKRIEVVKGEYYDSVTLMMVAKELKKIQGVGDAALNMATEANVSIMRAAGFEVETDSLSPDDLLIGIDFEGEGIEKLFDTARSYLARPPWRKEEIEAEYSPVTLSGALTVLPESNLALISLPGRYAAAEAMKALK</sequence>
<dbReference type="EMBL" id="DQBS01000059">
    <property type="protein sequence ID" value="HCO69428.1"/>
    <property type="molecule type" value="Genomic_DNA"/>
</dbReference>
<protein>
    <submittedName>
        <fullName evidence="1">Fatty-acid metabolism regulator protein</fullName>
    </submittedName>
</protein>
<proteinExistence type="predicted"/>
<reference evidence="1 2" key="1">
    <citation type="journal article" date="2018" name="Nat. Biotechnol.">
        <title>A standardized bacterial taxonomy based on genome phylogeny substantially revises the tree of life.</title>
        <authorList>
            <person name="Parks D.H."/>
            <person name="Chuvochina M."/>
            <person name="Waite D.W."/>
            <person name="Rinke C."/>
            <person name="Skarshewski A."/>
            <person name="Chaumeil P.A."/>
            <person name="Hugenholtz P."/>
        </authorList>
    </citation>
    <scope>NUCLEOTIDE SEQUENCE [LARGE SCALE GENOMIC DNA]</scope>
    <source>
        <strain evidence="1">UBA9905</strain>
    </source>
</reference>
<dbReference type="Gene3D" id="3.40.50.720">
    <property type="entry name" value="NAD(P)-binding Rossmann-like Domain"/>
    <property type="match status" value="1"/>
</dbReference>
<dbReference type="Proteomes" id="UP000264215">
    <property type="component" value="Unassembled WGS sequence"/>
</dbReference>